<dbReference type="Proteomes" id="UP000590412">
    <property type="component" value="Unassembled WGS sequence"/>
</dbReference>
<gene>
    <name evidence="20" type="ORF">FOB60_004813</name>
</gene>
<dbReference type="SUPFAM" id="SSF81665">
    <property type="entry name" value="Calcium ATPase, transmembrane domain M"/>
    <property type="match status" value="1"/>
</dbReference>
<dbReference type="Pfam" id="PF00702">
    <property type="entry name" value="Hydrolase"/>
    <property type="match status" value="1"/>
</dbReference>
<comment type="caution">
    <text evidence="20">The sequence shown here is derived from an EMBL/GenBank/DDBJ whole genome shotgun (WGS) entry which is preliminary data.</text>
</comment>
<keyword evidence="8 16" id="KW-1278">Translocase</keyword>
<dbReference type="FunFam" id="3.40.50.1000:FF:000172">
    <property type="entry name" value="Phospholipid-transporting ATPase"/>
    <property type="match status" value="1"/>
</dbReference>
<dbReference type="InterPro" id="IPR006539">
    <property type="entry name" value="P-type_ATPase_IV"/>
</dbReference>
<feature type="transmembrane region" description="Helical" evidence="16">
    <location>
        <begin position="1469"/>
        <end position="1487"/>
    </location>
</feature>
<dbReference type="PROSITE" id="PS00154">
    <property type="entry name" value="ATPASE_E1_E2"/>
    <property type="match status" value="1"/>
</dbReference>
<dbReference type="PANTHER" id="PTHR24092:SF174">
    <property type="entry name" value="PHOSPHOLIPID-TRANSPORTING ATPASE DNF3-RELATED"/>
    <property type="match status" value="1"/>
</dbReference>
<feature type="active site" description="4-aspartylphosphate intermediate" evidence="13">
    <location>
        <position position="691"/>
    </location>
</feature>
<keyword evidence="4 15" id="KW-0479">Metal-binding</keyword>
<reference evidence="20" key="1">
    <citation type="submission" date="2020-03" db="EMBL/GenBank/DDBJ databases">
        <title>FDA dAtabase for Regulatory Grade micrObial Sequences (FDA-ARGOS): Supporting development and validation of Infectious Disease Dx tests.</title>
        <authorList>
            <person name="Campos J."/>
            <person name="Goldberg B."/>
            <person name="Tallon L."/>
            <person name="Sadzewicz L."/>
            <person name="Vavikolanu K."/>
            <person name="Mehta A."/>
            <person name="Aluvathingal J."/>
            <person name="Nadendla S."/>
            <person name="Nandy P."/>
            <person name="Geyer C."/>
            <person name="Yan Y."/>
            <person name="Sichtig H."/>
        </authorList>
    </citation>
    <scope>NUCLEOTIDE SEQUENCE [LARGE SCALE GENOMIC DNA]</scope>
    <source>
        <strain evidence="20">FDAARGOS_652</strain>
    </source>
</reference>
<dbReference type="InterPro" id="IPR018303">
    <property type="entry name" value="ATPase_P-typ_P_site"/>
</dbReference>
<dbReference type="SUPFAM" id="SSF81660">
    <property type="entry name" value="Metal cation-transporting ATPase, ATP-binding domain N"/>
    <property type="match status" value="1"/>
</dbReference>
<dbReference type="InterPro" id="IPR032631">
    <property type="entry name" value="P-type_ATPase_N"/>
</dbReference>
<feature type="compositionally biased region" description="Low complexity" evidence="17">
    <location>
        <begin position="24"/>
        <end position="33"/>
    </location>
</feature>
<evidence type="ECO:0000256" key="6">
    <source>
        <dbReference type="ARBA" id="ARBA00022840"/>
    </source>
</evidence>
<dbReference type="Gene3D" id="3.40.1110.10">
    <property type="entry name" value="Calcium-transporting ATPase, cytoplasmic domain N"/>
    <property type="match status" value="2"/>
</dbReference>
<dbReference type="SUPFAM" id="SSF56784">
    <property type="entry name" value="HAD-like"/>
    <property type="match status" value="1"/>
</dbReference>
<dbReference type="GO" id="GO:0005524">
    <property type="term" value="F:ATP binding"/>
    <property type="evidence" value="ECO:0007669"/>
    <property type="project" value="UniProtKB-UniRule"/>
</dbReference>
<evidence type="ECO:0000256" key="12">
    <source>
        <dbReference type="ARBA" id="ARBA00049128"/>
    </source>
</evidence>
<keyword evidence="10 16" id="KW-0472">Membrane</keyword>
<feature type="domain" description="P-type ATPase C-terminal" evidence="19">
    <location>
        <begin position="1324"/>
        <end position="1574"/>
    </location>
</feature>
<dbReference type="GO" id="GO:0005886">
    <property type="term" value="C:plasma membrane"/>
    <property type="evidence" value="ECO:0007669"/>
    <property type="project" value="TreeGrafter"/>
</dbReference>
<feature type="transmembrane region" description="Helical" evidence="16">
    <location>
        <begin position="1438"/>
        <end position="1463"/>
    </location>
</feature>
<evidence type="ECO:0000256" key="2">
    <source>
        <dbReference type="ARBA" id="ARBA00008109"/>
    </source>
</evidence>
<feature type="binding site" evidence="14">
    <location>
        <position position="693"/>
    </location>
    <ligand>
        <name>ATP</name>
        <dbReference type="ChEBI" id="CHEBI:30616"/>
    </ligand>
</feature>
<evidence type="ECO:0000313" key="20">
    <source>
        <dbReference type="EMBL" id="KAF6047277.1"/>
    </source>
</evidence>
<keyword evidence="7 15" id="KW-0460">Magnesium</keyword>
<evidence type="ECO:0000256" key="9">
    <source>
        <dbReference type="ARBA" id="ARBA00022989"/>
    </source>
</evidence>
<dbReference type="NCBIfam" id="TIGR01494">
    <property type="entry name" value="ATPase_P-type"/>
    <property type="match status" value="1"/>
</dbReference>
<evidence type="ECO:0000313" key="21">
    <source>
        <dbReference type="Proteomes" id="UP000590412"/>
    </source>
</evidence>
<feature type="transmembrane region" description="Helical" evidence="16">
    <location>
        <begin position="579"/>
        <end position="600"/>
    </location>
</feature>
<proteinExistence type="inferred from homology"/>
<dbReference type="GO" id="GO:0006892">
    <property type="term" value="P:post-Golgi vesicle-mediated transport"/>
    <property type="evidence" value="ECO:0007669"/>
    <property type="project" value="TreeGrafter"/>
</dbReference>
<feature type="binding site" evidence="14">
    <location>
        <position position="873"/>
    </location>
    <ligand>
        <name>ATP</name>
        <dbReference type="ChEBI" id="CHEBI:30616"/>
    </ligand>
</feature>
<feature type="binding site" evidence="14">
    <location>
        <position position="692"/>
    </location>
    <ligand>
        <name>ATP</name>
        <dbReference type="ChEBI" id="CHEBI:30616"/>
    </ligand>
</feature>
<dbReference type="Pfam" id="PF13246">
    <property type="entry name" value="Cation_ATPase"/>
    <property type="match status" value="1"/>
</dbReference>
<dbReference type="Pfam" id="PF16212">
    <property type="entry name" value="PhoLip_ATPase_C"/>
    <property type="match status" value="1"/>
</dbReference>
<dbReference type="GO" id="GO:0000287">
    <property type="term" value="F:magnesium ion binding"/>
    <property type="evidence" value="ECO:0007669"/>
    <property type="project" value="UniProtKB-UniRule"/>
</dbReference>
<evidence type="ECO:0000256" key="8">
    <source>
        <dbReference type="ARBA" id="ARBA00022967"/>
    </source>
</evidence>
<feature type="compositionally biased region" description="Polar residues" evidence="17">
    <location>
        <begin position="43"/>
        <end position="57"/>
    </location>
</feature>
<evidence type="ECO:0000256" key="15">
    <source>
        <dbReference type="PIRSR" id="PIRSR606539-3"/>
    </source>
</evidence>
<dbReference type="EC" id="7.6.2.1" evidence="16"/>
<dbReference type="SUPFAM" id="SSF81653">
    <property type="entry name" value="Calcium ATPase, transduction domain A"/>
    <property type="match status" value="1"/>
</dbReference>
<keyword evidence="6 14" id="KW-0067">ATP-binding</keyword>
<feature type="transmembrane region" description="Helical" evidence="16">
    <location>
        <begin position="620"/>
        <end position="643"/>
    </location>
</feature>
<evidence type="ECO:0000259" key="19">
    <source>
        <dbReference type="Pfam" id="PF16212"/>
    </source>
</evidence>
<dbReference type="Pfam" id="PF16209">
    <property type="entry name" value="PhoLip_ATPase_N"/>
    <property type="match status" value="1"/>
</dbReference>
<comment type="cofactor">
    <cofactor evidence="15">
        <name>Mg(2+)</name>
        <dbReference type="ChEBI" id="CHEBI:18420"/>
    </cofactor>
</comment>
<dbReference type="Gene3D" id="3.40.50.1000">
    <property type="entry name" value="HAD superfamily/HAD-like"/>
    <property type="match status" value="2"/>
</dbReference>
<dbReference type="Gene3D" id="2.70.150.10">
    <property type="entry name" value="Calcium-transporting ATPase, cytoplasmic transduction domain A"/>
    <property type="match status" value="2"/>
</dbReference>
<dbReference type="InterPro" id="IPR023299">
    <property type="entry name" value="ATPase_P-typ_cyto_dom_N"/>
</dbReference>
<sequence length="1752" mass="198161">MIEESSSSKEHNDGGENTNDSYMPSSQPNSPQQPKDDMDNVATHASVQEANSVDNSGNNNNNNNNNNNTLSVPNPSHTRRKRGLSLRSQLFNKAFNLHQEKSLPDNIDQTTTATKPLDNIELQPISTRLHTAPPQINVDESPDPLPVYESSSSFANKYEPYNVLESHLTKSTTHLTIDSKRSSISSSSFLSKRQRLHNTSQNRFWRRLNKLKNKLLGVKVSQSTECGRIIPLSVNPNGVNDYYQDEYYCPKSKSYIDERTNDPYINNLITSSKYTVYSFLPKQLRAQFSKIANCYFMVVAIMQMIPGWSTTGQYTTIIPLCIFMSISMAREGFDDWKRHGHDKEENSKLTTVIREDEELSNFDTHSINTILTETISVVPGRVSNSAAGLPSLSANSSLSDLEDSLSSSENLSFTNADAMRRYNLKEMSTKWKNVKVGDIVKISENEWFPADVILIATSGDDLQEAFVETMALDGETNMKSKFPHPEISKRARTAPGLKNLYTLITTEDPNIDLYNFEASFYMNEQVYPLGPENVVYRGSILRNTESVLGIVVFTGEETKIRMNNIKNPRTKAPKLQKNINYIVIFMVLVVVMLSAFSTMAQRLKYNQNKSKAWYLYEEDAGVAATLMGFIIMYNTLIPLSLYVTMEIIKVMQLCFLQFDIDMYDPKTNTPADAKTATILEELGQVSYIFSDKTGTLTDNKMIFRKLSVCGVSWLHDLDLMVSERENPGDQDVVSLVQRQSMHIPKSPSQQGQNCAGANNANNRFSTTSIVRESIDIRQSGLSAKTWVSTAQPHKVQDTLNTLQLIRHLQTYPQTLFSRRAKFFLLSLALCNTCSPIKQAQKKFKISDSCSSLEEISDIDDDASITYQSTSPDEIALVQAARDLGYVIFDRQSDKLKIRTYPEGFDNDPVVEEYQVLDVIEFSSARKRMSVVVKFPDGRLALICKGADNVILEHLRNSKLAQEKARDISIQSTERKMQEADVVLQSRFSQDLESRKSGFSLRQSLNLGEPRMNTIDNALMGLDEEEEEELASIANQARKSLHLQQAKKYSLEDEDVSPNEQQTNTGGFHLQSIPSDKLVLNDEFVIEKTLEHIEEFSIEGLRTLLYSFKWLTEREFNEWHTEYADAKTSLKDRAQLVEDVGGKIEMNLELLGATAIEDKLQDGVSEAIVKLRRAGIKMWMLTGDKRETAINIGYSCRLIKDYSSVTILSIDEGKQAVADKITSFLKDIQGGKIAHSVLVIDGGTLTEIENDTRLSSRFFELCVEVDSTVCCRASPSQKANMVSSVRSLRKRAVTLAIGDGANDIAMIQSADIGVGITGREGLQAARSADYAIAQFRFLLKLLLVNGRYNYVRTSKFVLCTFYKELLFYLTQCIYQRNTLFSGSSMYESWSLSMFNTLFTSLPVLCIGMFDKDLKPATLIAVPELYSKGRLYQAFNLRVFLSWMILATLQSVGVEFLALYIWGFTGLRDNTTFALGSLVFSVLVIIINAKCTLMEMQNRQWLAFASFIISVGGLAVWNVLIMFLYRSKESTIFFVSYGLTTWGLDQSWWAALLLLVTVPLFFDILIKVFKFMFSPSDDQIFQVYEKDMKWRKLFEQSAYKELFQGWMFPRDPSTTKTHIFKLLSKIGIHIDLKPDKNIELADNEEDEIYSQSALNRKRAGTNPMDHELPASGDGVGVYANDLQPHDVVDADGYEILPSGKRVKVKTRKERSWSLPKALRIKKRKSSMDSDEDVNAIIDNRLKNLRDEEEGRQQD</sequence>
<dbReference type="GO" id="GO:0032456">
    <property type="term" value="P:endocytic recycling"/>
    <property type="evidence" value="ECO:0007669"/>
    <property type="project" value="TreeGrafter"/>
</dbReference>
<evidence type="ECO:0000256" key="5">
    <source>
        <dbReference type="ARBA" id="ARBA00022741"/>
    </source>
</evidence>
<evidence type="ECO:0000256" key="3">
    <source>
        <dbReference type="ARBA" id="ARBA00022692"/>
    </source>
</evidence>
<feature type="binding site" evidence="15">
    <location>
        <position position="691"/>
    </location>
    <ligand>
        <name>Mg(2+)</name>
        <dbReference type="ChEBI" id="CHEBI:18420"/>
    </ligand>
</feature>
<evidence type="ECO:0000256" key="7">
    <source>
        <dbReference type="ARBA" id="ARBA00022842"/>
    </source>
</evidence>
<dbReference type="GO" id="GO:0016887">
    <property type="term" value="F:ATP hydrolysis activity"/>
    <property type="evidence" value="ECO:0007669"/>
    <property type="project" value="InterPro"/>
</dbReference>
<dbReference type="InterPro" id="IPR001757">
    <property type="entry name" value="P_typ_ATPase"/>
</dbReference>
<dbReference type="InterPro" id="IPR008250">
    <property type="entry name" value="ATPase_P-typ_transduc_dom_A_sf"/>
</dbReference>
<evidence type="ECO:0000256" key="17">
    <source>
        <dbReference type="SAM" id="MobiDB-lite"/>
    </source>
</evidence>
<dbReference type="EMBL" id="JABWAB010000007">
    <property type="protein sequence ID" value="KAF6047277.1"/>
    <property type="molecule type" value="Genomic_DNA"/>
</dbReference>
<feature type="binding site" evidence="14">
    <location>
        <position position="921"/>
    </location>
    <ligand>
        <name>ATP</name>
        <dbReference type="ChEBI" id="CHEBI:30616"/>
    </ligand>
</feature>
<protein>
    <recommendedName>
        <fullName evidence="16">Phospholipid-transporting ATPase</fullName>
        <ecNumber evidence="16">7.6.2.1</ecNumber>
    </recommendedName>
</protein>
<dbReference type="PRINTS" id="PR00119">
    <property type="entry name" value="CATATPASE"/>
</dbReference>
<feature type="binding site" evidence="14">
    <location>
        <position position="691"/>
    </location>
    <ligand>
        <name>ATP</name>
        <dbReference type="ChEBI" id="CHEBI:30616"/>
    </ligand>
</feature>
<accession>A0A8X7NIT2</accession>
<evidence type="ECO:0000256" key="10">
    <source>
        <dbReference type="ARBA" id="ARBA00023136"/>
    </source>
</evidence>
<evidence type="ECO:0000256" key="1">
    <source>
        <dbReference type="ARBA" id="ARBA00004141"/>
    </source>
</evidence>
<comment type="similarity">
    <text evidence="2 16">Belongs to the cation transport ATPase (P-type) (TC 3.A.3) family. Type IV subfamily.</text>
</comment>
<dbReference type="InterPro" id="IPR032630">
    <property type="entry name" value="P_typ_ATPase_c"/>
</dbReference>
<feature type="binding site" evidence="14">
    <location>
        <position position="944"/>
    </location>
    <ligand>
        <name>ATP</name>
        <dbReference type="ChEBI" id="CHEBI:30616"/>
    </ligand>
</feature>
<feature type="compositionally biased region" description="Basic and acidic residues" evidence="17">
    <location>
        <begin position="1"/>
        <end position="14"/>
    </location>
</feature>
<feature type="transmembrane region" description="Helical" evidence="16">
    <location>
        <begin position="1544"/>
        <end position="1564"/>
    </location>
</feature>
<comment type="catalytic activity">
    <reaction evidence="11 16">
        <text>ATP + H2O + phospholipidSide 1 = ADP + phosphate + phospholipidSide 2.</text>
        <dbReference type="EC" id="7.6.2.1"/>
    </reaction>
</comment>
<comment type="catalytic activity">
    <reaction evidence="12">
        <text>a 1,2-diacyl-sn-glycero-3-phosphoethanolamine(out) + ATP + H2O = a 1,2-diacyl-sn-glycero-3-phosphoethanolamine(in) + ADP + phosphate + H(+)</text>
        <dbReference type="Rhea" id="RHEA:66132"/>
        <dbReference type="ChEBI" id="CHEBI:15377"/>
        <dbReference type="ChEBI" id="CHEBI:15378"/>
        <dbReference type="ChEBI" id="CHEBI:30616"/>
        <dbReference type="ChEBI" id="CHEBI:43474"/>
        <dbReference type="ChEBI" id="CHEBI:64612"/>
        <dbReference type="ChEBI" id="CHEBI:456216"/>
    </reaction>
    <physiologicalReaction direction="left-to-right" evidence="12">
        <dbReference type="Rhea" id="RHEA:66133"/>
    </physiologicalReaction>
</comment>
<dbReference type="GO" id="GO:0005802">
    <property type="term" value="C:trans-Golgi network"/>
    <property type="evidence" value="ECO:0007669"/>
    <property type="project" value="TreeGrafter"/>
</dbReference>
<feature type="transmembrane region" description="Helical" evidence="16">
    <location>
        <begin position="1499"/>
        <end position="1524"/>
    </location>
</feature>
<evidence type="ECO:0000256" key="16">
    <source>
        <dbReference type="RuleBase" id="RU362033"/>
    </source>
</evidence>
<dbReference type="InterPro" id="IPR036412">
    <property type="entry name" value="HAD-like_sf"/>
</dbReference>
<dbReference type="GO" id="GO:0140346">
    <property type="term" value="F:phosphatidylserine flippase activity"/>
    <property type="evidence" value="ECO:0007669"/>
    <property type="project" value="UniProtKB-ARBA"/>
</dbReference>
<dbReference type="PANTHER" id="PTHR24092">
    <property type="entry name" value="PROBABLE PHOSPHOLIPID-TRANSPORTING ATPASE"/>
    <property type="match status" value="1"/>
</dbReference>
<dbReference type="Gene3D" id="1.20.1110.10">
    <property type="entry name" value="Calcium-transporting ATPase, transmembrane domain"/>
    <property type="match status" value="1"/>
</dbReference>
<evidence type="ECO:0000256" key="13">
    <source>
        <dbReference type="PIRSR" id="PIRSR606539-1"/>
    </source>
</evidence>
<feature type="binding site" evidence="15">
    <location>
        <position position="693"/>
    </location>
    <ligand>
        <name>Mg(2+)</name>
        <dbReference type="ChEBI" id="CHEBI:18420"/>
    </ligand>
</feature>
<comment type="subcellular location">
    <subcellularLocation>
        <location evidence="1 16">Membrane</location>
        <topology evidence="1 16">Multi-pass membrane protein</topology>
    </subcellularLocation>
</comment>
<dbReference type="InterPro" id="IPR023214">
    <property type="entry name" value="HAD_sf"/>
</dbReference>
<keyword evidence="9 16" id="KW-1133">Transmembrane helix</keyword>
<feature type="compositionally biased region" description="Low complexity" evidence="17">
    <location>
        <begin position="58"/>
        <end position="68"/>
    </location>
</feature>
<evidence type="ECO:0000256" key="14">
    <source>
        <dbReference type="PIRSR" id="PIRSR606539-2"/>
    </source>
</evidence>
<name>A0A8X7NIT2_CANPA</name>
<feature type="region of interest" description="Disordered" evidence="17">
    <location>
        <begin position="1"/>
        <end position="82"/>
    </location>
</feature>
<keyword evidence="5 14" id="KW-0547">Nucleotide-binding</keyword>
<dbReference type="NCBIfam" id="TIGR01652">
    <property type="entry name" value="ATPase-Plipid"/>
    <property type="match status" value="2"/>
</dbReference>
<organism evidence="20 21">
    <name type="scientific">Candida parapsilosis</name>
    <name type="common">Yeast</name>
    <dbReference type="NCBI Taxonomy" id="5480"/>
    <lineage>
        <taxon>Eukaryota</taxon>
        <taxon>Fungi</taxon>
        <taxon>Dikarya</taxon>
        <taxon>Ascomycota</taxon>
        <taxon>Saccharomycotina</taxon>
        <taxon>Pichiomycetes</taxon>
        <taxon>Debaryomycetaceae</taxon>
        <taxon>Candida/Lodderomyces clade</taxon>
        <taxon>Candida</taxon>
    </lineage>
</organism>
<keyword evidence="3 16" id="KW-0812">Transmembrane</keyword>
<feature type="domain" description="P-type ATPase N-terminal" evidence="18">
    <location>
        <begin position="260"/>
        <end position="317"/>
    </location>
</feature>
<dbReference type="InterPro" id="IPR023298">
    <property type="entry name" value="ATPase_P-typ_TM_dom_sf"/>
</dbReference>
<evidence type="ECO:0000259" key="18">
    <source>
        <dbReference type="Pfam" id="PF16209"/>
    </source>
</evidence>
<evidence type="ECO:0000256" key="11">
    <source>
        <dbReference type="ARBA" id="ARBA00034036"/>
    </source>
</evidence>
<evidence type="ECO:0000256" key="4">
    <source>
        <dbReference type="ARBA" id="ARBA00022723"/>
    </source>
</evidence>